<dbReference type="Proteomes" id="UP000642938">
    <property type="component" value="Unassembled WGS sequence"/>
</dbReference>
<dbReference type="SUPFAM" id="SSF53335">
    <property type="entry name" value="S-adenosyl-L-methionine-dependent methyltransferases"/>
    <property type="match status" value="1"/>
</dbReference>
<keyword evidence="4" id="KW-0489">Methyltransferase</keyword>
<dbReference type="InterPro" id="IPR029063">
    <property type="entry name" value="SAM-dependent_MTases_sf"/>
</dbReference>
<feature type="domain" description="Methyltransferase" evidence="2">
    <location>
        <begin position="42"/>
        <end position="134"/>
    </location>
</feature>
<comment type="caution">
    <text evidence="4">The sequence shown here is derived from an EMBL/GenBank/DDBJ whole genome shotgun (WGS) entry which is preliminary data.</text>
</comment>
<dbReference type="Gene3D" id="3.40.50.150">
    <property type="entry name" value="Vaccinia Virus protein VP39"/>
    <property type="match status" value="1"/>
</dbReference>
<proteinExistence type="predicted"/>
<evidence type="ECO:0000256" key="1">
    <source>
        <dbReference type="ARBA" id="ARBA00022679"/>
    </source>
</evidence>
<dbReference type="Pfam" id="PF13649">
    <property type="entry name" value="Methyltransf_25"/>
    <property type="match status" value="1"/>
</dbReference>
<organism evidence="4 5">
    <name type="scientific">Pedobacter zeae</name>
    <dbReference type="NCBI Taxonomy" id="1737356"/>
    <lineage>
        <taxon>Bacteria</taxon>
        <taxon>Pseudomonadati</taxon>
        <taxon>Bacteroidota</taxon>
        <taxon>Sphingobacteriia</taxon>
        <taxon>Sphingobacteriales</taxon>
        <taxon>Sphingobacteriaceae</taxon>
        <taxon>Pedobacter</taxon>
    </lineage>
</organism>
<dbReference type="GO" id="GO:0008168">
    <property type="term" value="F:methyltransferase activity"/>
    <property type="evidence" value="ECO:0007669"/>
    <property type="project" value="UniProtKB-KW"/>
</dbReference>
<protein>
    <submittedName>
        <fullName evidence="3 4">Methyltransferase</fullName>
    </submittedName>
</protein>
<dbReference type="CDD" id="cd02440">
    <property type="entry name" value="AdoMet_MTases"/>
    <property type="match status" value="1"/>
</dbReference>
<dbReference type="Gene3D" id="2.20.130.10">
    <property type="entry name" value="CAC2371-like domains"/>
    <property type="match status" value="1"/>
</dbReference>
<dbReference type="PANTHER" id="PTHR43861">
    <property type="entry name" value="TRANS-ACONITATE 2-METHYLTRANSFERASE-RELATED"/>
    <property type="match status" value="1"/>
</dbReference>
<dbReference type="AlphaFoldDB" id="A0A7W6K9Q6"/>
<evidence type="ECO:0000259" key="2">
    <source>
        <dbReference type="Pfam" id="PF13649"/>
    </source>
</evidence>
<reference evidence="6" key="2">
    <citation type="journal article" date="2019" name="Int. J. Syst. Evol. Microbiol.">
        <title>The Global Catalogue of Microorganisms (GCM) 10K type strain sequencing project: providing services to taxonomists for standard genome sequencing and annotation.</title>
        <authorList>
            <consortium name="The Broad Institute Genomics Platform"/>
            <consortium name="The Broad Institute Genome Sequencing Center for Infectious Disease"/>
            <person name="Wu L."/>
            <person name="Ma J."/>
        </authorList>
    </citation>
    <scope>NUCLEOTIDE SEQUENCE [LARGE SCALE GENOMIC DNA]</scope>
    <source>
        <strain evidence="6">CGMCC 1.15287</strain>
    </source>
</reference>
<dbReference type="Proteomes" id="UP000532273">
    <property type="component" value="Unassembled WGS sequence"/>
</dbReference>
<evidence type="ECO:0000313" key="4">
    <source>
        <dbReference type="EMBL" id="MBB4107803.1"/>
    </source>
</evidence>
<accession>A0A7W6K9Q6</accession>
<keyword evidence="1 4" id="KW-0808">Transferase</keyword>
<keyword evidence="6" id="KW-1185">Reference proteome</keyword>
<reference evidence="4 5" key="3">
    <citation type="submission" date="2020-08" db="EMBL/GenBank/DDBJ databases">
        <title>Genomic Encyclopedia of Type Strains, Phase IV (KMG-IV): sequencing the most valuable type-strain genomes for metagenomic binning, comparative biology and taxonomic classification.</title>
        <authorList>
            <person name="Goeker M."/>
        </authorList>
    </citation>
    <scope>NUCLEOTIDE SEQUENCE [LARGE SCALE GENOMIC DNA]</scope>
    <source>
        <strain evidence="4 5">DSM 100774</strain>
    </source>
</reference>
<dbReference type="EMBL" id="JACIEF010000002">
    <property type="protein sequence ID" value="MBB4107803.1"/>
    <property type="molecule type" value="Genomic_DNA"/>
</dbReference>
<evidence type="ECO:0000313" key="5">
    <source>
        <dbReference type="Proteomes" id="UP000532273"/>
    </source>
</evidence>
<sequence>MSQNFKHYSQYYDLLYKDKDYQSETDYLTFLISSYLPTAKNIIELGSGTGKHAKLLAEKGYEVLGLERSSEMVEIANRTVNEGVSFKIADVSNFEQEQSFDVALSIFHVISYLTENEDLINTFNQVKKHLNTDGLFIFDVWHSPAVHAQIPEKRVKRLKNSDVEIIRYATPVIDAERNIVEVNYLIEARNLHNGQISTVEEKHPMRHFGKPEIELLAYATGFKLLHCEEFLSKVPPSDETWGVCYVLRKK</sequence>
<evidence type="ECO:0000313" key="6">
    <source>
        <dbReference type="Proteomes" id="UP000642938"/>
    </source>
</evidence>
<dbReference type="GO" id="GO:0032259">
    <property type="term" value="P:methylation"/>
    <property type="evidence" value="ECO:0007669"/>
    <property type="project" value="UniProtKB-KW"/>
</dbReference>
<reference evidence="3" key="1">
    <citation type="journal article" date="2014" name="Int. J. Syst. Evol. Microbiol.">
        <title>Complete genome of a new Firmicutes species belonging to the dominant human colonic microbiota ('Ruminococcus bicirculans') reveals two chromosomes and a selective capacity to utilize plant glucans.</title>
        <authorList>
            <consortium name="NISC Comparative Sequencing Program"/>
            <person name="Wegmann U."/>
            <person name="Louis P."/>
            <person name="Goesmann A."/>
            <person name="Henrissat B."/>
            <person name="Duncan S.H."/>
            <person name="Flint H.J."/>
        </authorList>
    </citation>
    <scope>NUCLEOTIDE SEQUENCE</scope>
    <source>
        <strain evidence="3">CGMCC 1.15287</strain>
    </source>
</reference>
<gene>
    <name evidence="3" type="ORF">GCM10007422_08530</name>
    <name evidence="4" type="ORF">GGQ60_001784</name>
</gene>
<dbReference type="EMBL" id="BMHZ01000001">
    <property type="protein sequence ID" value="GGG96956.1"/>
    <property type="molecule type" value="Genomic_DNA"/>
</dbReference>
<reference evidence="3" key="4">
    <citation type="submission" date="2024-05" db="EMBL/GenBank/DDBJ databases">
        <authorList>
            <person name="Sun Q."/>
            <person name="Zhou Y."/>
        </authorList>
    </citation>
    <scope>NUCLEOTIDE SEQUENCE</scope>
    <source>
        <strain evidence="3">CGMCC 1.15287</strain>
    </source>
</reference>
<dbReference type="RefSeq" id="WP_183762410.1">
    <property type="nucleotide sequence ID" value="NZ_BMHZ01000001.1"/>
</dbReference>
<dbReference type="InterPro" id="IPR041698">
    <property type="entry name" value="Methyltransf_25"/>
</dbReference>
<name>A0A7W6K9Q6_9SPHI</name>
<evidence type="ECO:0000313" key="3">
    <source>
        <dbReference type="EMBL" id="GGG96956.1"/>
    </source>
</evidence>